<sequence>SSMQGTYRKWCDNVGFKSMLKEDIKARQAAAAMPQPTLDSHLQPLPPKDVTVPYSDKSMRSSALKWFITTDQPISTLEEPTFVEMLNVAAR</sequence>
<dbReference type="HOGENOM" id="CLU_161754_0_0_1"/>
<reference evidence="1 2" key="1">
    <citation type="journal article" date="2012" name="Proc. Natl. Acad. Sci. U.S.A.">
        <title>Comparative genomics of Ceriporiopsis subvermispora and Phanerochaete chrysosporium provide insight into selective ligninolysis.</title>
        <authorList>
            <person name="Fernandez-Fueyo E."/>
            <person name="Ruiz-Duenas F.J."/>
            <person name="Ferreira P."/>
            <person name="Floudas D."/>
            <person name="Hibbett D.S."/>
            <person name="Canessa P."/>
            <person name="Larrondo L.F."/>
            <person name="James T.Y."/>
            <person name="Seelenfreund D."/>
            <person name="Lobos S."/>
            <person name="Polanco R."/>
            <person name="Tello M."/>
            <person name="Honda Y."/>
            <person name="Watanabe T."/>
            <person name="Watanabe T."/>
            <person name="Ryu J.S."/>
            <person name="Kubicek C.P."/>
            <person name="Schmoll M."/>
            <person name="Gaskell J."/>
            <person name="Hammel K.E."/>
            <person name="St John F.J."/>
            <person name="Vanden Wymelenberg A."/>
            <person name="Sabat G."/>
            <person name="Splinter BonDurant S."/>
            <person name="Syed K."/>
            <person name="Yadav J.S."/>
            <person name="Doddapaneni H."/>
            <person name="Subramanian V."/>
            <person name="Lavin J.L."/>
            <person name="Oguiza J.A."/>
            <person name="Perez G."/>
            <person name="Pisabarro A.G."/>
            <person name="Ramirez L."/>
            <person name="Santoyo F."/>
            <person name="Master E."/>
            <person name="Coutinho P.M."/>
            <person name="Henrissat B."/>
            <person name="Lombard V."/>
            <person name="Magnuson J.K."/>
            <person name="Kuees U."/>
            <person name="Hori C."/>
            <person name="Igarashi K."/>
            <person name="Samejima M."/>
            <person name="Held B.W."/>
            <person name="Barry K.W."/>
            <person name="LaButti K.M."/>
            <person name="Lapidus A."/>
            <person name="Lindquist E.A."/>
            <person name="Lucas S.M."/>
            <person name="Riley R."/>
            <person name="Salamov A.A."/>
            <person name="Hoffmeister D."/>
            <person name="Schwenk D."/>
            <person name="Hadar Y."/>
            <person name="Yarden O."/>
            <person name="de Vries R.P."/>
            <person name="Wiebenga A."/>
            <person name="Stenlid J."/>
            <person name="Eastwood D."/>
            <person name="Grigoriev I.V."/>
            <person name="Berka R.M."/>
            <person name="Blanchette R.A."/>
            <person name="Kersten P."/>
            <person name="Martinez A.T."/>
            <person name="Vicuna R."/>
            <person name="Cullen D."/>
        </authorList>
    </citation>
    <scope>NUCLEOTIDE SEQUENCE [LARGE SCALE GENOMIC DNA]</scope>
    <source>
        <strain evidence="1 2">B</strain>
    </source>
</reference>
<gene>
    <name evidence="1" type="ORF">CERSUDRAFT_37368</name>
</gene>
<dbReference type="EMBL" id="KB445794">
    <property type="protein sequence ID" value="EMD38906.1"/>
    <property type="molecule type" value="Genomic_DNA"/>
</dbReference>
<dbReference type="OrthoDB" id="3256444at2759"/>
<dbReference type="STRING" id="914234.M2RJC5"/>
<evidence type="ECO:0000313" key="1">
    <source>
        <dbReference type="EMBL" id="EMD38906.1"/>
    </source>
</evidence>
<name>M2RJC5_CERS8</name>
<keyword evidence="2" id="KW-1185">Reference proteome</keyword>
<proteinExistence type="predicted"/>
<feature type="non-terminal residue" evidence="1">
    <location>
        <position position="1"/>
    </location>
</feature>
<accession>M2RJC5</accession>
<dbReference type="Proteomes" id="UP000016930">
    <property type="component" value="Unassembled WGS sequence"/>
</dbReference>
<protein>
    <submittedName>
        <fullName evidence="1">Uncharacterized protein</fullName>
    </submittedName>
</protein>
<evidence type="ECO:0000313" key="2">
    <source>
        <dbReference type="Proteomes" id="UP000016930"/>
    </source>
</evidence>
<organism evidence="1 2">
    <name type="scientific">Ceriporiopsis subvermispora (strain B)</name>
    <name type="common">White-rot fungus</name>
    <name type="synonym">Gelatoporia subvermispora</name>
    <dbReference type="NCBI Taxonomy" id="914234"/>
    <lineage>
        <taxon>Eukaryota</taxon>
        <taxon>Fungi</taxon>
        <taxon>Dikarya</taxon>
        <taxon>Basidiomycota</taxon>
        <taxon>Agaricomycotina</taxon>
        <taxon>Agaricomycetes</taxon>
        <taxon>Polyporales</taxon>
        <taxon>Gelatoporiaceae</taxon>
        <taxon>Gelatoporia</taxon>
    </lineage>
</organism>
<dbReference type="AlphaFoldDB" id="M2RJC5"/>
<feature type="non-terminal residue" evidence="1">
    <location>
        <position position="91"/>
    </location>
</feature>